<name>A0A382CGX3_9ZZZZ</name>
<reference evidence="1" key="1">
    <citation type="submission" date="2018-05" db="EMBL/GenBank/DDBJ databases">
        <authorList>
            <person name="Lanie J.A."/>
            <person name="Ng W.-L."/>
            <person name="Kazmierczak K.M."/>
            <person name="Andrzejewski T.M."/>
            <person name="Davidsen T.M."/>
            <person name="Wayne K.J."/>
            <person name="Tettelin H."/>
            <person name="Glass J.I."/>
            <person name="Rusch D."/>
            <person name="Podicherti R."/>
            <person name="Tsui H.-C.T."/>
            <person name="Winkler M.E."/>
        </authorList>
    </citation>
    <scope>NUCLEOTIDE SEQUENCE</scope>
</reference>
<feature type="non-terminal residue" evidence="1">
    <location>
        <position position="33"/>
    </location>
</feature>
<proteinExistence type="predicted"/>
<sequence length="33" mass="3861">MVINTKELDIKLEKILKKVFKTEKINLEGSIED</sequence>
<evidence type="ECO:0000313" key="1">
    <source>
        <dbReference type="EMBL" id="SVB24623.1"/>
    </source>
</evidence>
<dbReference type="EMBL" id="UINC01034180">
    <property type="protein sequence ID" value="SVB24623.1"/>
    <property type="molecule type" value="Genomic_DNA"/>
</dbReference>
<protein>
    <submittedName>
        <fullName evidence="1">Uncharacterized protein</fullName>
    </submittedName>
</protein>
<organism evidence="1">
    <name type="scientific">marine metagenome</name>
    <dbReference type="NCBI Taxonomy" id="408172"/>
    <lineage>
        <taxon>unclassified sequences</taxon>
        <taxon>metagenomes</taxon>
        <taxon>ecological metagenomes</taxon>
    </lineage>
</organism>
<accession>A0A382CGX3</accession>
<dbReference type="AlphaFoldDB" id="A0A382CGX3"/>
<gene>
    <name evidence="1" type="ORF">METZ01_LOCUS177477</name>
</gene>